<dbReference type="PANTHER" id="PTHR43711">
    <property type="entry name" value="TWO-COMPONENT HISTIDINE KINASE"/>
    <property type="match status" value="1"/>
</dbReference>
<dbReference type="Proteomes" id="UP000061809">
    <property type="component" value="Chromosome"/>
</dbReference>
<feature type="transmembrane region" description="Helical" evidence="7">
    <location>
        <begin position="275"/>
        <end position="296"/>
    </location>
</feature>
<dbReference type="InterPro" id="IPR036890">
    <property type="entry name" value="HATPase_C_sf"/>
</dbReference>
<comment type="catalytic activity">
    <reaction evidence="1">
        <text>ATP + protein L-histidine = ADP + protein N-phospho-L-histidine.</text>
        <dbReference type="EC" id="2.7.13.3"/>
    </reaction>
</comment>
<keyword evidence="5" id="KW-0418">Kinase</keyword>
<evidence type="ECO:0000256" key="3">
    <source>
        <dbReference type="ARBA" id="ARBA00022553"/>
    </source>
</evidence>
<feature type="domain" description="Histidine kinase" evidence="8">
    <location>
        <begin position="520"/>
        <end position="740"/>
    </location>
</feature>
<dbReference type="CDD" id="cd00075">
    <property type="entry name" value="HATPase"/>
    <property type="match status" value="1"/>
</dbReference>
<reference evidence="9 10" key="1">
    <citation type="journal article" date="2015" name="Science">
        <title>Genetic determinants of in vivo fitness and diet responsiveness in multiple human gut Bacteroides.</title>
        <authorList>
            <person name="Wu M."/>
            <person name="McNulty N.P."/>
            <person name="Rodionov D.A."/>
            <person name="Khoroshkin M.S."/>
            <person name="Griffin N.W."/>
            <person name="Cheng J."/>
            <person name="Latreille P."/>
            <person name="Kerstetter R.A."/>
            <person name="Terrapon N."/>
            <person name="Henrissat B."/>
            <person name="Osterman A.L."/>
            <person name="Gordon J.I."/>
        </authorList>
    </citation>
    <scope>NUCLEOTIDE SEQUENCE [LARGE SCALE GENOMIC DNA]</scope>
    <source>
        <strain evidence="9 10">WH2</strain>
    </source>
</reference>
<dbReference type="InterPro" id="IPR050736">
    <property type="entry name" value="Sensor_HK_Regulatory"/>
</dbReference>
<keyword evidence="6" id="KW-0902">Two-component regulatory system</keyword>
<evidence type="ECO:0000256" key="2">
    <source>
        <dbReference type="ARBA" id="ARBA00012438"/>
    </source>
</evidence>
<evidence type="ECO:0000256" key="6">
    <source>
        <dbReference type="ARBA" id="ARBA00023012"/>
    </source>
</evidence>
<feature type="transmembrane region" description="Helical" evidence="7">
    <location>
        <begin position="175"/>
        <end position="194"/>
    </location>
</feature>
<dbReference type="PATRIC" id="fig|246787.4.peg.2877"/>
<dbReference type="KEGG" id="bcel:BcellWH2_02785"/>
<evidence type="ECO:0000256" key="1">
    <source>
        <dbReference type="ARBA" id="ARBA00000085"/>
    </source>
</evidence>
<dbReference type="Pfam" id="PF02518">
    <property type="entry name" value="HATPase_c"/>
    <property type="match status" value="1"/>
</dbReference>
<dbReference type="PRINTS" id="PR00344">
    <property type="entry name" value="BCTRLSENSOR"/>
</dbReference>
<name>A0A0P0GPI1_9BACE</name>
<dbReference type="RefSeq" id="WP_029426328.1">
    <property type="nucleotide sequence ID" value="NZ_CP012801.1"/>
</dbReference>
<evidence type="ECO:0000256" key="4">
    <source>
        <dbReference type="ARBA" id="ARBA00022679"/>
    </source>
</evidence>
<accession>A0A0P0GPI1</accession>
<dbReference type="PANTHER" id="PTHR43711:SF1">
    <property type="entry name" value="HISTIDINE KINASE 1"/>
    <property type="match status" value="1"/>
</dbReference>
<dbReference type="InterPro" id="IPR004358">
    <property type="entry name" value="Sig_transdc_His_kin-like_C"/>
</dbReference>
<dbReference type="SUPFAM" id="SSF55874">
    <property type="entry name" value="ATPase domain of HSP90 chaperone/DNA topoisomerase II/histidine kinase"/>
    <property type="match status" value="1"/>
</dbReference>
<feature type="transmembrane region" description="Helical" evidence="7">
    <location>
        <begin position="7"/>
        <end position="29"/>
    </location>
</feature>
<dbReference type="AlphaFoldDB" id="A0A0P0GPI1"/>
<dbReference type="InterPro" id="IPR003594">
    <property type="entry name" value="HATPase_dom"/>
</dbReference>
<keyword evidence="7" id="KW-1133">Transmembrane helix</keyword>
<gene>
    <name evidence="9" type="primary">phoR_5</name>
    <name evidence="9" type="ORF">BcellWH2_02785</name>
</gene>
<dbReference type="CDD" id="cd00082">
    <property type="entry name" value="HisKA"/>
    <property type="match status" value="1"/>
</dbReference>
<organism evidence="9 10">
    <name type="scientific">Bacteroides cellulosilyticus</name>
    <dbReference type="NCBI Taxonomy" id="246787"/>
    <lineage>
        <taxon>Bacteria</taxon>
        <taxon>Pseudomonadati</taxon>
        <taxon>Bacteroidota</taxon>
        <taxon>Bacteroidia</taxon>
        <taxon>Bacteroidales</taxon>
        <taxon>Bacteroidaceae</taxon>
        <taxon>Bacteroides</taxon>
    </lineage>
</organism>
<dbReference type="EC" id="2.7.13.3" evidence="2"/>
<dbReference type="Gene3D" id="3.30.565.10">
    <property type="entry name" value="Histidine kinase-like ATPase, C-terminal domain"/>
    <property type="match status" value="1"/>
</dbReference>
<dbReference type="InterPro" id="IPR036097">
    <property type="entry name" value="HisK_dim/P_sf"/>
</dbReference>
<keyword evidence="4 9" id="KW-0808">Transferase</keyword>
<keyword evidence="7" id="KW-0812">Transmembrane</keyword>
<keyword evidence="3" id="KW-0597">Phosphoprotein</keyword>
<protein>
    <recommendedName>
        <fullName evidence="2">histidine kinase</fullName>
        <ecNumber evidence="2">2.7.13.3</ecNumber>
    </recommendedName>
</protein>
<proteinExistence type="predicted"/>
<evidence type="ECO:0000259" key="8">
    <source>
        <dbReference type="PROSITE" id="PS50109"/>
    </source>
</evidence>
<dbReference type="SMART" id="SM00388">
    <property type="entry name" value="HisKA"/>
    <property type="match status" value="1"/>
</dbReference>
<dbReference type="Gene3D" id="1.10.287.130">
    <property type="match status" value="1"/>
</dbReference>
<dbReference type="EMBL" id="CP012801">
    <property type="protein sequence ID" value="ALJ60024.1"/>
    <property type="molecule type" value="Genomic_DNA"/>
</dbReference>
<feature type="transmembrane region" description="Helical" evidence="7">
    <location>
        <begin position="479"/>
        <end position="499"/>
    </location>
</feature>
<dbReference type="GO" id="GO:0000155">
    <property type="term" value="F:phosphorelay sensor kinase activity"/>
    <property type="evidence" value="ECO:0007669"/>
    <property type="project" value="InterPro"/>
</dbReference>
<evidence type="ECO:0000256" key="7">
    <source>
        <dbReference type="SAM" id="Phobius"/>
    </source>
</evidence>
<dbReference type="InterPro" id="IPR005467">
    <property type="entry name" value="His_kinase_dom"/>
</dbReference>
<dbReference type="SUPFAM" id="SSF47384">
    <property type="entry name" value="Homodimeric domain of signal transducing histidine kinase"/>
    <property type="match status" value="1"/>
</dbReference>
<keyword evidence="7" id="KW-0472">Membrane</keyword>
<dbReference type="SMART" id="SM00387">
    <property type="entry name" value="HATPase_c"/>
    <property type="match status" value="1"/>
</dbReference>
<sequence length="740" mass="85926">MKLRSLYILSIIGLFLVVVIQLGGMIYAYDSYKNEAKRTLNECFRQAFIETVDNRVNNLPFPDYTVPFYSYIRRDEKMPYDEMVFLGYQQVASFLEDVYHVEIPLDEMEKVLEKKLKWKNIDRTVWIDSVEDHSKYSAYRRFKTVISEQAWLNESKGKAIEATIISPFLPLVKDVFFLFLPTLLLTAFLIYSWAQQMKYIISQRRGIEEQRSAFYALAEKMRLPIGKVRRQIPEQQWEAIEISSRQILDMTEQTLSMAKEEEWKRQARKQHSFKVFFIVSLLASCLLMVAWFAYLYRTAARETAYQVNDCFEAAFYDEVVERYPSFLSQTKGGKKPVEQKLPEEAPFAKEQQKFLQGKEAEYSINRLFVVHTYNTIDQNYRLRAALIMQREINESSIEMPLSSLYLDSAFAERLSRLGIKSRSGIRQFLRSSDSTVTEVGYASRKYGDYTSQFIPLKEDSTLCVQGVVKNPYRHVATSIWYLLLPLWITFLVMLDCIFGQVKVLRMQHRLEQFQKDFTYAMIHDMKSPLNSILMAAHVLAGGKLTGKPEKEEKYRLVMTEESEHLLALSNRVLMLTQLDEGHLELHKEDVSLRPLIDDLVAKISLKAGKRVEFNTVYHRCETVYADAFCLREVLGNLLDNAIKYSREEVKIDIICESERGVCKIKVCDNGLGISLKDQSRIFNRFERSAAAVRSSKGGATGFGLGLNYVQQVMLAHEGRVEVESEEARFSEFTLYFPVRS</sequence>
<dbReference type="PROSITE" id="PS50109">
    <property type="entry name" value="HIS_KIN"/>
    <property type="match status" value="1"/>
</dbReference>
<dbReference type="InterPro" id="IPR003661">
    <property type="entry name" value="HisK_dim/P_dom"/>
</dbReference>
<dbReference type="Pfam" id="PF00512">
    <property type="entry name" value="HisKA"/>
    <property type="match status" value="1"/>
</dbReference>
<evidence type="ECO:0000256" key="5">
    <source>
        <dbReference type="ARBA" id="ARBA00022777"/>
    </source>
</evidence>
<evidence type="ECO:0000313" key="9">
    <source>
        <dbReference type="EMBL" id="ALJ60024.1"/>
    </source>
</evidence>
<evidence type="ECO:0000313" key="10">
    <source>
        <dbReference type="Proteomes" id="UP000061809"/>
    </source>
</evidence>